<dbReference type="NCBIfam" id="TIGR00879">
    <property type="entry name" value="SP"/>
    <property type="match status" value="1"/>
</dbReference>
<keyword evidence="11" id="KW-1185">Reference proteome</keyword>
<gene>
    <name evidence="10" type="ORF">SNE40_011347</name>
</gene>
<dbReference type="InterPro" id="IPR005828">
    <property type="entry name" value="MFS_sugar_transport-like"/>
</dbReference>
<protein>
    <recommendedName>
        <fullName evidence="9">Major facilitator superfamily (MFS) profile domain-containing protein</fullName>
    </recommendedName>
</protein>
<feature type="domain" description="Major facilitator superfamily (MFS) profile" evidence="9">
    <location>
        <begin position="22"/>
        <end position="465"/>
    </location>
</feature>
<evidence type="ECO:0000256" key="2">
    <source>
        <dbReference type="ARBA" id="ARBA00022448"/>
    </source>
</evidence>
<feature type="transmembrane region" description="Helical" evidence="8">
    <location>
        <begin position="379"/>
        <end position="400"/>
    </location>
</feature>
<feature type="transmembrane region" description="Helical" evidence="8">
    <location>
        <begin position="193"/>
        <end position="214"/>
    </location>
</feature>
<evidence type="ECO:0000256" key="5">
    <source>
        <dbReference type="ARBA" id="ARBA00022989"/>
    </source>
</evidence>
<evidence type="ECO:0000256" key="3">
    <source>
        <dbReference type="ARBA" id="ARBA00022475"/>
    </source>
</evidence>
<dbReference type="PANTHER" id="PTHR23503">
    <property type="entry name" value="SOLUTE CARRIER FAMILY 2"/>
    <property type="match status" value="1"/>
</dbReference>
<dbReference type="InterPro" id="IPR036259">
    <property type="entry name" value="MFS_trans_sf"/>
</dbReference>
<keyword evidence="6 8" id="KW-0472">Membrane</keyword>
<keyword evidence="3" id="KW-1003">Cell membrane</keyword>
<evidence type="ECO:0000256" key="6">
    <source>
        <dbReference type="ARBA" id="ARBA00023136"/>
    </source>
</evidence>
<feature type="transmembrane region" description="Helical" evidence="8">
    <location>
        <begin position="72"/>
        <end position="91"/>
    </location>
</feature>
<feature type="transmembrane region" description="Helical" evidence="8">
    <location>
        <begin position="440"/>
        <end position="459"/>
    </location>
</feature>
<dbReference type="PROSITE" id="PS00217">
    <property type="entry name" value="SUGAR_TRANSPORT_2"/>
    <property type="match status" value="1"/>
</dbReference>
<dbReference type="PROSITE" id="PS50850">
    <property type="entry name" value="MFS"/>
    <property type="match status" value="1"/>
</dbReference>
<feature type="transmembrane region" description="Helical" evidence="8">
    <location>
        <begin position="412"/>
        <end position="434"/>
    </location>
</feature>
<dbReference type="GO" id="GO:0005353">
    <property type="term" value="F:fructose transmembrane transporter activity"/>
    <property type="evidence" value="ECO:0007669"/>
    <property type="project" value="UniProtKB-ARBA"/>
</dbReference>
<dbReference type="InterPro" id="IPR020846">
    <property type="entry name" value="MFS_dom"/>
</dbReference>
<evidence type="ECO:0000256" key="8">
    <source>
        <dbReference type="SAM" id="Phobius"/>
    </source>
</evidence>
<feature type="transmembrane region" description="Helical" evidence="8">
    <location>
        <begin position="130"/>
        <end position="151"/>
    </location>
</feature>
<evidence type="ECO:0000256" key="7">
    <source>
        <dbReference type="RuleBase" id="RU003346"/>
    </source>
</evidence>
<feature type="transmembrane region" description="Helical" evidence="8">
    <location>
        <begin position="344"/>
        <end position="367"/>
    </location>
</feature>
<dbReference type="GO" id="GO:0005886">
    <property type="term" value="C:plasma membrane"/>
    <property type="evidence" value="ECO:0007669"/>
    <property type="project" value="UniProtKB-SubCell"/>
</dbReference>
<dbReference type="GO" id="GO:1990539">
    <property type="term" value="P:fructose import across plasma membrane"/>
    <property type="evidence" value="ECO:0007669"/>
    <property type="project" value="UniProtKB-ARBA"/>
</dbReference>
<feature type="transmembrane region" description="Helical" evidence="8">
    <location>
        <begin position="17"/>
        <end position="35"/>
    </location>
</feature>
<dbReference type="FunFam" id="1.20.1250.20:FF:001511">
    <property type="entry name" value="Solute carrier family 2, facilitated glucose transporter member 5"/>
    <property type="match status" value="1"/>
</dbReference>
<dbReference type="InterPro" id="IPR005829">
    <property type="entry name" value="Sugar_transporter_CS"/>
</dbReference>
<dbReference type="AlphaFoldDB" id="A0AAN8PI23"/>
<proteinExistence type="inferred from homology"/>
<feature type="transmembrane region" description="Helical" evidence="8">
    <location>
        <begin position="279"/>
        <end position="302"/>
    </location>
</feature>
<keyword evidence="5 8" id="KW-1133">Transmembrane helix</keyword>
<feature type="transmembrane region" description="Helical" evidence="8">
    <location>
        <begin position="103"/>
        <end position="124"/>
    </location>
</feature>
<evidence type="ECO:0000259" key="9">
    <source>
        <dbReference type="PROSITE" id="PS50850"/>
    </source>
</evidence>
<dbReference type="Proteomes" id="UP001347796">
    <property type="component" value="Unassembled WGS sequence"/>
</dbReference>
<comment type="subcellular location">
    <subcellularLocation>
        <location evidence="1">Cell membrane</location>
        <topology evidence="1">Multi-pass membrane protein</topology>
    </subcellularLocation>
</comment>
<sequence>MSVEEEKKPKGGGFNRNIAFATMACIVGSSFQYGYNISVLNVPEKMVKGFINSSYEERYNETIPGDVLTNTWAMASSGFVIGAMAGALLAGPISGRYGSKKALLFNNTFALLASAFSGSAKFLGLVEMLIVGRLFVGINSGFNCVVMPMYVTEISPVAIRGILGTGHQIGIGISIILSNCLGLSKVLGTEEGWPYLFVTVAALAVFQLCTLPLCPESPRFQLITQNNEKGAESALKWLRRSSDVHDDINEMKIERRELQLLKKFTVLDLMRNSDLRGPMIICIMIHLSQQLCGVSAFASYSTSIFTQILNSVELSTYLVVGLSTHAFLVCDIFTVFVERSGRRALHMAGMAGMAVSLTLITICFVYQEDVDWLKYGSLIGVFGFVFFFNIGPGSIPWFIVAEMFTQQSKSSAVTISVFFNFMSASMVSFVFPSIQEYAQNYSFVPFIGLIVMFWIYFYFKLPETKGRTIEEIADQFRSKKTKAMLKLMESDGASNSLDYSTETVNTQL</sequence>
<name>A0AAN8PI23_PATCE</name>
<comment type="similarity">
    <text evidence="7">Belongs to the major facilitator superfamily. Sugar transporter (TC 2.A.1.1) family.</text>
</comment>
<evidence type="ECO:0000313" key="11">
    <source>
        <dbReference type="Proteomes" id="UP001347796"/>
    </source>
</evidence>
<comment type="caution">
    <text evidence="10">The sequence shown here is derived from an EMBL/GenBank/DDBJ whole genome shotgun (WGS) entry which is preliminary data.</text>
</comment>
<dbReference type="InterPro" id="IPR003663">
    <property type="entry name" value="Sugar/inositol_transpt"/>
</dbReference>
<reference evidence="10 11" key="1">
    <citation type="submission" date="2024-01" db="EMBL/GenBank/DDBJ databases">
        <title>The genome of the rayed Mediterranean limpet Patella caerulea (Linnaeus, 1758).</title>
        <authorList>
            <person name="Anh-Thu Weber A."/>
            <person name="Halstead-Nussloch G."/>
        </authorList>
    </citation>
    <scope>NUCLEOTIDE SEQUENCE [LARGE SCALE GENOMIC DNA]</scope>
    <source>
        <strain evidence="10">AATW-2023a</strain>
        <tissue evidence="10">Whole specimen</tissue>
    </source>
</reference>
<dbReference type="PRINTS" id="PR00171">
    <property type="entry name" value="SUGRTRNSPORT"/>
</dbReference>
<keyword evidence="2 7" id="KW-0813">Transport</keyword>
<keyword evidence="4 8" id="KW-0812">Transmembrane</keyword>
<feature type="transmembrane region" description="Helical" evidence="8">
    <location>
        <begin position="163"/>
        <end position="187"/>
    </location>
</feature>
<accession>A0AAN8PI23</accession>
<dbReference type="Gene3D" id="1.20.1250.20">
    <property type="entry name" value="MFS general substrate transporter like domains"/>
    <property type="match status" value="1"/>
</dbReference>
<dbReference type="EMBL" id="JAZGQO010000008">
    <property type="protein sequence ID" value="KAK6178857.1"/>
    <property type="molecule type" value="Genomic_DNA"/>
</dbReference>
<feature type="transmembrane region" description="Helical" evidence="8">
    <location>
        <begin position="314"/>
        <end position="337"/>
    </location>
</feature>
<dbReference type="Pfam" id="PF00083">
    <property type="entry name" value="Sugar_tr"/>
    <property type="match status" value="1"/>
</dbReference>
<evidence type="ECO:0000256" key="1">
    <source>
        <dbReference type="ARBA" id="ARBA00004651"/>
    </source>
</evidence>
<dbReference type="SUPFAM" id="SSF103473">
    <property type="entry name" value="MFS general substrate transporter"/>
    <property type="match status" value="1"/>
</dbReference>
<evidence type="ECO:0000313" key="10">
    <source>
        <dbReference type="EMBL" id="KAK6178857.1"/>
    </source>
</evidence>
<dbReference type="InterPro" id="IPR045263">
    <property type="entry name" value="GLUT"/>
</dbReference>
<organism evidence="10 11">
    <name type="scientific">Patella caerulea</name>
    <name type="common">Rayed Mediterranean limpet</name>
    <dbReference type="NCBI Taxonomy" id="87958"/>
    <lineage>
        <taxon>Eukaryota</taxon>
        <taxon>Metazoa</taxon>
        <taxon>Spiralia</taxon>
        <taxon>Lophotrochozoa</taxon>
        <taxon>Mollusca</taxon>
        <taxon>Gastropoda</taxon>
        <taxon>Patellogastropoda</taxon>
        <taxon>Patelloidea</taxon>
        <taxon>Patellidae</taxon>
        <taxon>Patella</taxon>
    </lineage>
</organism>
<dbReference type="PANTHER" id="PTHR23503:SF8">
    <property type="entry name" value="FACILITATED GLUCOSE TRANSPORTER PROTEIN 1"/>
    <property type="match status" value="1"/>
</dbReference>
<evidence type="ECO:0000256" key="4">
    <source>
        <dbReference type="ARBA" id="ARBA00022692"/>
    </source>
</evidence>